<name>A0A0D3KV25_EMIH1</name>
<keyword evidence="5" id="KW-1185">Reference proteome</keyword>
<dbReference type="GO" id="GO:0005737">
    <property type="term" value="C:cytoplasm"/>
    <property type="evidence" value="ECO:0007669"/>
    <property type="project" value="TreeGrafter"/>
</dbReference>
<feature type="region of interest" description="Disordered" evidence="3">
    <location>
        <begin position="1"/>
        <end position="21"/>
    </location>
</feature>
<organism evidence="4 5">
    <name type="scientific">Emiliania huxleyi (strain CCMP1516)</name>
    <dbReference type="NCBI Taxonomy" id="280463"/>
    <lineage>
        <taxon>Eukaryota</taxon>
        <taxon>Haptista</taxon>
        <taxon>Haptophyta</taxon>
        <taxon>Prymnesiophyceae</taxon>
        <taxon>Isochrysidales</taxon>
        <taxon>Noelaerhabdaceae</taxon>
        <taxon>Emiliania</taxon>
    </lineage>
</organism>
<evidence type="ECO:0000256" key="1">
    <source>
        <dbReference type="ARBA" id="ARBA00008045"/>
    </source>
</evidence>
<dbReference type="AlphaFoldDB" id="A0A0D3KV25"/>
<dbReference type="GO" id="GO:0051082">
    <property type="term" value="F:unfolded protein binding"/>
    <property type="evidence" value="ECO:0007669"/>
    <property type="project" value="InterPro"/>
</dbReference>
<evidence type="ECO:0000256" key="3">
    <source>
        <dbReference type="SAM" id="MobiDB-lite"/>
    </source>
</evidence>
<reference evidence="5" key="1">
    <citation type="journal article" date="2013" name="Nature">
        <title>Pan genome of the phytoplankton Emiliania underpins its global distribution.</title>
        <authorList>
            <person name="Read B.A."/>
            <person name="Kegel J."/>
            <person name="Klute M.J."/>
            <person name="Kuo A."/>
            <person name="Lefebvre S.C."/>
            <person name="Maumus F."/>
            <person name="Mayer C."/>
            <person name="Miller J."/>
            <person name="Monier A."/>
            <person name="Salamov A."/>
            <person name="Young J."/>
            <person name="Aguilar M."/>
            <person name="Claverie J.M."/>
            <person name="Frickenhaus S."/>
            <person name="Gonzalez K."/>
            <person name="Herman E.K."/>
            <person name="Lin Y.C."/>
            <person name="Napier J."/>
            <person name="Ogata H."/>
            <person name="Sarno A.F."/>
            <person name="Shmutz J."/>
            <person name="Schroeder D."/>
            <person name="de Vargas C."/>
            <person name="Verret F."/>
            <person name="von Dassow P."/>
            <person name="Valentin K."/>
            <person name="Van de Peer Y."/>
            <person name="Wheeler G."/>
            <person name="Dacks J.B."/>
            <person name="Delwiche C.F."/>
            <person name="Dyhrman S.T."/>
            <person name="Glockner G."/>
            <person name="John U."/>
            <person name="Richards T."/>
            <person name="Worden A.Z."/>
            <person name="Zhang X."/>
            <person name="Grigoriev I.V."/>
            <person name="Allen A.E."/>
            <person name="Bidle K."/>
            <person name="Borodovsky M."/>
            <person name="Bowler C."/>
            <person name="Brownlee C."/>
            <person name="Cock J.M."/>
            <person name="Elias M."/>
            <person name="Gladyshev V.N."/>
            <person name="Groth M."/>
            <person name="Guda C."/>
            <person name="Hadaegh A."/>
            <person name="Iglesias-Rodriguez M.D."/>
            <person name="Jenkins J."/>
            <person name="Jones B.M."/>
            <person name="Lawson T."/>
            <person name="Leese F."/>
            <person name="Lindquist E."/>
            <person name="Lobanov A."/>
            <person name="Lomsadze A."/>
            <person name="Malik S.B."/>
            <person name="Marsh M.E."/>
            <person name="Mackinder L."/>
            <person name="Mock T."/>
            <person name="Mueller-Roeber B."/>
            <person name="Pagarete A."/>
            <person name="Parker M."/>
            <person name="Probert I."/>
            <person name="Quesneville H."/>
            <person name="Raines C."/>
            <person name="Rensing S.A."/>
            <person name="Riano-Pachon D.M."/>
            <person name="Richier S."/>
            <person name="Rokitta S."/>
            <person name="Shiraiwa Y."/>
            <person name="Soanes D.M."/>
            <person name="van der Giezen M."/>
            <person name="Wahlund T.M."/>
            <person name="Williams B."/>
            <person name="Wilson W."/>
            <person name="Wolfe G."/>
            <person name="Wurch L.L."/>
        </authorList>
    </citation>
    <scope>NUCLEOTIDE SEQUENCE</scope>
</reference>
<dbReference type="PaxDb" id="2903-EOD39610"/>
<dbReference type="Proteomes" id="UP000013827">
    <property type="component" value="Unassembled WGS sequence"/>
</dbReference>
<reference evidence="4" key="2">
    <citation type="submission" date="2024-10" db="UniProtKB">
        <authorList>
            <consortium name="EnsemblProtists"/>
        </authorList>
    </citation>
    <scope>IDENTIFICATION</scope>
</reference>
<dbReference type="SUPFAM" id="SSF46579">
    <property type="entry name" value="Prefoldin"/>
    <property type="match status" value="1"/>
</dbReference>
<evidence type="ECO:0000313" key="5">
    <source>
        <dbReference type="Proteomes" id="UP000013827"/>
    </source>
</evidence>
<dbReference type="Pfam" id="PF01920">
    <property type="entry name" value="Prefoldin_2"/>
    <property type="match status" value="1"/>
</dbReference>
<dbReference type="InterPro" id="IPR009053">
    <property type="entry name" value="Prefoldin"/>
</dbReference>
<keyword evidence="2" id="KW-0143">Chaperone</keyword>
<dbReference type="KEGG" id="ehx:EMIHUDRAFT_200155"/>
<protein>
    <submittedName>
        <fullName evidence="4">Uncharacterized protein</fullName>
    </submittedName>
</protein>
<evidence type="ECO:0000313" key="4">
    <source>
        <dbReference type="EnsemblProtists" id="EOD39610"/>
    </source>
</evidence>
<accession>A0A0D3KV25</accession>
<dbReference type="GeneID" id="17284881"/>
<sequence>MSMVQLELDEKDKESFSEMQQGMNQARQELAMVDGNMRKVATERREAELILAELSGMGPDTAAYKQCGKMFIQSPIDQLKGSLTTKAERCQKDHDALSEKRKHVTEAAGKLQEDFQAFIKEHLYTQEKS</sequence>
<dbReference type="OMA" id="EYATFQE"/>
<dbReference type="PANTHER" id="PTHR20903">
    <property type="entry name" value="PREFOLDIN SUBUNIT 1-RELATED"/>
    <property type="match status" value="1"/>
</dbReference>
<dbReference type="HOGENOM" id="CLU_1952877_0_0_1"/>
<dbReference type="GO" id="GO:0016272">
    <property type="term" value="C:prefoldin complex"/>
    <property type="evidence" value="ECO:0007669"/>
    <property type="project" value="InterPro"/>
</dbReference>
<proteinExistence type="inferred from homology"/>
<dbReference type="EnsemblProtists" id="EOD39610">
    <property type="protein sequence ID" value="EOD39610"/>
    <property type="gene ID" value="EMIHUDRAFT_200155"/>
</dbReference>
<dbReference type="Gene3D" id="1.10.287.370">
    <property type="match status" value="1"/>
</dbReference>
<dbReference type="RefSeq" id="XP_005792039.1">
    <property type="nucleotide sequence ID" value="XM_005791982.1"/>
</dbReference>
<dbReference type="PANTHER" id="PTHR20903:SF0">
    <property type="entry name" value="PREFOLDIN SUBUNIT 1"/>
    <property type="match status" value="1"/>
</dbReference>
<dbReference type="InterPro" id="IPR002777">
    <property type="entry name" value="PFD_beta-like"/>
</dbReference>
<evidence type="ECO:0000256" key="2">
    <source>
        <dbReference type="ARBA" id="ARBA00023186"/>
    </source>
</evidence>
<dbReference type="GO" id="GO:0044183">
    <property type="term" value="F:protein folding chaperone"/>
    <property type="evidence" value="ECO:0007669"/>
    <property type="project" value="TreeGrafter"/>
</dbReference>
<comment type="similarity">
    <text evidence="1">Belongs to the prefoldin subunit beta family.</text>
</comment>